<dbReference type="Proteomes" id="UP000069705">
    <property type="component" value="Unassembled WGS sequence"/>
</dbReference>
<organism evidence="1 2">
    <name type="scientific">Mycolicibacterium fortuitum subsp. acetamidolyticum</name>
    <dbReference type="NCBI Taxonomy" id="144550"/>
    <lineage>
        <taxon>Bacteria</taxon>
        <taxon>Bacillati</taxon>
        <taxon>Actinomycetota</taxon>
        <taxon>Actinomycetes</taxon>
        <taxon>Mycobacteriales</taxon>
        <taxon>Mycobacteriaceae</taxon>
        <taxon>Mycolicibacterium</taxon>
    </lineage>
</organism>
<proteinExistence type="predicted"/>
<dbReference type="EMBL" id="BCSZ01000035">
    <property type="protein sequence ID" value="GAT03697.1"/>
    <property type="molecule type" value="Genomic_DNA"/>
</dbReference>
<evidence type="ECO:0000313" key="1">
    <source>
        <dbReference type="EMBL" id="GAT03697.1"/>
    </source>
</evidence>
<name>A0A100WSW2_MYCFO</name>
<dbReference type="AlphaFoldDB" id="A0A100WSW2"/>
<gene>
    <name evidence="1" type="ORF">RMCFA_3809</name>
</gene>
<evidence type="ECO:0000313" key="2">
    <source>
        <dbReference type="Proteomes" id="UP000069705"/>
    </source>
</evidence>
<accession>A0A100WSW2</accession>
<reference evidence="2" key="2">
    <citation type="submission" date="2016-02" db="EMBL/GenBank/DDBJ databases">
        <title>Draft genome sequence of five rapidly growing Mycobacterium species.</title>
        <authorList>
            <person name="Katahira K."/>
            <person name="Gotou Y."/>
            <person name="Iida K."/>
            <person name="Ogura Y."/>
            <person name="Hayashi T."/>
        </authorList>
    </citation>
    <scope>NUCLEOTIDE SEQUENCE [LARGE SCALE GENOMIC DNA]</scope>
    <source>
        <strain evidence="2">JCM6368</strain>
    </source>
</reference>
<sequence length="73" mass="7942">MAVMSAEDPAADRETWMRVLSPADQAACARDLAAAEDPQQELTAWRETATAIAAGLDQVEVEWLDGDEVVERP</sequence>
<protein>
    <submittedName>
        <fullName evidence="1">Uncharacterized protein</fullName>
    </submittedName>
</protein>
<reference evidence="1 2" key="1">
    <citation type="journal article" date="2016" name="Genome Announc.">
        <title>Draft Genome Sequences of Five Rapidly Growing Mycobacterium Species, M. thermoresistibile, M. fortuitum subsp. acetamidolyticum, M. canariasense, M. brisbanense, and M. novocastrense.</title>
        <authorList>
            <person name="Katahira K."/>
            <person name="Ogura Y."/>
            <person name="Gotoh Y."/>
            <person name="Hayashi T."/>
        </authorList>
    </citation>
    <scope>NUCLEOTIDE SEQUENCE [LARGE SCALE GENOMIC DNA]</scope>
    <source>
        <strain evidence="1 2">JCM6368</strain>
    </source>
</reference>
<comment type="caution">
    <text evidence="1">The sequence shown here is derived from an EMBL/GenBank/DDBJ whole genome shotgun (WGS) entry which is preliminary data.</text>
</comment>